<evidence type="ECO:0000256" key="1">
    <source>
        <dbReference type="ARBA" id="ARBA00022737"/>
    </source>
</evidence>
<dbReference type="PANTHER" id="PTHR23084">
    <property type="entry name" value="PHOSPHATIDYLINOSITOL-4-PHOSPHATE 5-KINASE RELATED"/>
    <property type="match status" value="1"/>
</dbReference>
<accession>A0ABU1UXN7</accession>
<sequence length="610" mass="67409">MKPIALIVVAFLTGVVLTLIAVQGTFRDLRFALSPSLNFADGASYVGDLNAQGQLEGQGRMRWTNGDEYDGEFLAGLMHGKGKFVSAYSGNYSGDYVRGRMEGRGLLTYPDGSRYEGEFAGNQFHGKGKLAYPRGDVYQGDFEKNKMHGSGKWTFADKSFYIGQVVDGVIQGKGELQRATGEKYTGDFVAGKMHGQGVFDDGRGNRYSGEFQSDNFAGSGTYTSHDGFTYVGEFKNWRLNGKGIQTDVEGNHWEGEYQDGQLEGKGSYTAKEGEQYTGEFQFGKYDGQGKLIASNGDIYEGEFSYGSKHGKGILIYQTPIDGVSRIDGRWEYGRLVDGGETVKIFTPEEVAEHALYKESGELQLALDSLQTSNPQKIELYSLVVAGYGTEEVFRRESKFIENLFSAQYGNRATAIYLANSQRSLNERPLATLTSIRAAITRIAERMDKEQDIFFLYITSHGSKDKKISLNHNGLALADVEAKWLGDLLKATGIKHRVVVLSACFSGGFIDDLKDEQSLIMTAAAADKTSFGCADDSLFTYFGKAYFKESLKPGVDFEQAFVKAKKMVSTWEKEQKITKSHPQIYSNKRVVGQVKRWQNGLIPPLSGDLAP</sequence>
<dbReference type="SUPFAM" id="SSF52129">
    <property type="entry name" value="Caspase-like"/>
    <property type="match status" value="1"/>
</dbReference>
<proteinExistence type="predicted"/>
<keyword evidence="1" id="KW-0677">Repeat</keyword>
<protein>
    <recommendedName>
        <fullName evidence="2">Caspase family p20 domain-containing protein</fullName>
    </recommendedName>
</protein>
<evidence type="ECO:0000259" key="2">
    <source>
        <dbReference type="PROSITE" id="PS50208"/>
    </source>
</evidence>
<evidence type="ECO:0000313" key="3">
    <source>
        <dbReference type="EMBL" id="MDR7089915.1"/>
    </source>
</evidence>
<dbReference type="EMBL" id="JAVDVX010000003">
    <property type="protein sequence ID" value="MDR7089915.1"/>
    <property type="molecule type" value="Genomic_DNA"/>
</dbReference>
<dbReference type="InterPro" id="IPR029030">
    <property type="entry name" value="Caspase-like_dom_sf"/>
</dbReference>
<name>A0ABU1UXN7_9GAMM</name>
<dbReference type="PROSITE" id="PS50208">
    <property type="entry name" value="CASPASE_P20"/>
    <property type="match status" value="1"/>
</dbReference>
<dbReference type="Gene3D" id="2.20.110.10">
    <property type="entry name" value="Histone H3 K4-specific methyltransferase SET7/9 N-terminal domain"/>
    <property type="match status" value="5"/>
</dbReference>
<comment type="caution">
    <text evidence="3">The sequence shown here is derived from an EMBL/GenBank/DDBJ whole genome shotgun (WGS) entry which is preliminary data.</text>
</comment>
<gene>
    <name evidence="3" type="ORF">J2X05_001937</name>
</gene>
<dbReference type="Gene3D" id="3.40.50.1460">
    <property type="match status" value="1"/>
</dbReference>
<dbReference type="PANTHER" id="PTHR23084:SF263">
    <property type="entry name" value="MORN REPEAT-CONTAINING PROTEIN 1"/>
    <property type="match status" value="1"/>
</dbReference>
<dbReference type="Pfam" id="PF01650">
    <property type="entry name" value="Peptidase_C13"/>
    <property type="match status" value="1"/>
</dbReference>
<dbReference type="InterPro" id="IPR001309">
    <property type="entry name" value="Pept_C14_p20"/>
</dbReference>
<keyword evidence="4" id="KW-1185">Reference proteome</keyword>
<dbReference type="SUPFAM" id="SSF82185">
    <property type="entry name" value="Histone H3 K4-specific methyltransferase SET7/9 N-terminal domain"/>
    <property type="match status" value="2"/>
</dbReference>
<organism evidence="3 4">
    <name type="scientific">Cellvibrio fibrivorans</name>
    <dbReference type="NCBI Taxonomy" id="126350"/>
    <lineage>
        <taxon>Bacteria</taxon>
        <taxon>Pseudomonadati</taxon>
        <taxon>Pseudomonadota</taxon>
        <taxon>Gammaproteobacteria</taxon>
        <taxon>Cellvibrionales</taxon>
        <taxon>Cellvibrionaceae</taxon>
        <taxon>Cellvibrio</taxon>
    </lineage>
</organism>
<dbReference type="SMART" id="SM00698">
    <property type="entry name" value="MORN"/>
    <property type="match status" value="11"/>
</dbReference>
<dbReference type="InterPro" id="IPR003409">
    <property type="entry name" value="MORN"/>
</dbReference>
<evidence type="ECO:0000313" key="4">
    <source>
        <dbReference type="Proteomes" id="UP001253595"/>
    </source>
</evidence>
<dbReference type="RefSeq" id="WP_310071768.1">
    <property type="nucleotide sequence ID" value="NZ_JAVDVX010000003.1"/>
</dbReference>
<dbReference type="InterPro" id="IPR001096">
    <property type="entry name" value="Peptidase_C13"/>
</dbReference>
<dbReference type="Proteomes" id="UP001253595">
    <property type="component" value="Unassembled WGS sequence"/>
</dbReference>
<reference evidence="3 4" key="1">
    <citation type="submission" date="2023-07" db="EMBL/GenBank/DDBJ databases">
        <title>Sorghum-associated microbial communities from plants grown in Nebraska, USA.</title>
        <authorList>
            <person name="Schachtman D."/>
        </authorList>
    </citation>
    <scope>NUCLEOTIDE SEQUENCE [LARGE SCALE GENOMIC DNA]</scope>
    <source>
        <strain evidence="3 4">BE190</strain>
    </source>
</reference>
<dbReference type="Pfam" id="PF02493">
    <property type="entry name" value="MORN"/>
    <property type="match status" value="12"/>
</dbReference>
<feature type="domain" description="Caspase family p20" evidence="2">
    <location>
        <begin position="431"/>
        <end position="503"/>
    </location>
</feature>